<gene>
    <name evidence="1" type="primary">pilM</name>
    <name evidence="1" type="ORF">ACFSUC_13400</name>
</gene>
<dbReference type="InterPro" id="IPR043129">
    <property type="entry name" value="ATPase_NBD"/>
</dbReference>
<protein>
    <submittedName>
        <fullName evidence="1">Type IV pilus biogenesis protein PilM</fullName>
    </submittedName>
</protein>
<dbReference type="PANTHER" id="PTHR32432">
    <property type="entry name" value="CELL DIVISION PROTEIN FTSA-RELATED"/>
    <property type="match status" value="1"/>
</dbReference>
<organism evidence="1 2">
    <name type="scientific">Marinicrinis sediminis</name>
    <dbReference type="NCBI Taxonomy" id="1652465"/>
    <lineage>
        <taxon>Bacteria</taxon>
        <taxon>Bacillati</taxon>
        <taxon>Bacillota</taxon>
        <taxon>Bacilli</taxon>
        <taxon>Bacillales</taxon>
        <taxon>Paenibacillaceae</taxon>
    </lineage>
</organism>
<evidence type="ECO:0000313" key="2">
    <source>
        <dbReference type="Proteomes" id="UP001597497"/>
    </source>
</evidence>
<keyword evidence="2" id="KW-1185">Reference proteome</keyword>
<accession>A0ABW5RC10</accession>
<dbReference type="Proteomes" id="UP001597497">
    <property type="component" value="Unassembled WGS sequence"/>
</dbReference>
<dbReference type="Gene3D" id="3.30.420.40">
    <property type="match status" value="2"/>
</dbReference>
<dbReference type="Pfam" id="PF11104">
    <property type="entry name" value="PilM_2"/>
    <property type="match status" value="1"/>
</dbReference>
<reference evidence="2" key="1">
    <citation type="journal article" date="2019" name="Int. J. Syst. Evol. Microbiol.">
        <title>The Global Catalogue of Microorganisms (GCM) 10K type strain sequencing project: providing services to taxonomists for standard genome sequencing and annotation.</title>
        <authorList>
            <consortium name="The Broad Institute Genomics Platform"/>
            <consortium name="The Broad Institute Genome Sequencing Center for Infectious Disease"/>
            <person name="Wu L."/>
            <person name="Ma J."/>
        </authorList>
    </citation>
    <scope>NUCLEOTIDE SEQUENCE [LARGE SCALE GENOMIC DNA]</scope>
    <source>
        <strain evidence="2">KCTC 33676</strain>
    </source>
</reference>
<comment type="caution">
    <text evidence="1">The sequence shown here is derived from an EMBL/GenBank/DDBJ whole genome shotgun (WGS) entry which is preliminary data.</text>
</comment>
<evidence type="ECO:0000313" key="1">
    <source>
        <dbReference type="EMBL" id="MFD2672558.1"/>
    </source>
</evidence>
<proteinExistence type="predicted"/>
<dbReference type="RefSeq" id="WP_379930122.1">
    <property type="nucleotide sequence ID" value="NZ_JBHUMM010000042.1"/>
</dbReference>
<dbReference type="SUPFAM" id="SSF53067">
    <property type="entry name" value="Actin-like ATPase domain"/>
    <property type="match status" value="1"/>
</dbReference>
<dbReference type="Gene3D" id="3.30.1490.300">
    <property type="match status" value="1"/>
</dbReference>
<dbReference type="PANTHER" id="PTHR32432:SF3">
    <property type="entry name" value="ETHANOLAMINE UTILIZATION PROTEIN EUTJ"/>
    <property type="match status" value="1"/>
</dbReference>
<name>A0ABW5RC10_9BACL</name>
<dbReference type="EMBL" id="JBHUMM010000042">
    <property type="protein sequence ID" value="MFD2672558.1"/>
    <property type="molecule type" value="Genomic_DNA"/>
</dbReference>
<dbReference type="InterPro" id="IPR005883">
    <property type="entry name" value="PilM"/>
</dbReference>
<sequence length="324" mass="36288">MFGKRKGNRGYGIQILDQCAKIVEVERTTKSVRFLRQQEIALEEEIVRGGKILSPQTVASQIGQAVREMGISGAEVTLTVPTSEIALRKTAFSKLKDKDMRNLIDVEIHANNTFPFKNPVFDYIRLGKAEQEAAATSENGKKAAPQEDVLIIATSQEVVDNYREVLENAGLQPVAIDLAPLALQRILAYAKVSSAPAHVIIHCEHEYADIVIFEQGVPVFIRQVQQGASYMLDMTNDAMEAYGRHLSIELGRILNYYKYSISAEQKDVEQLFLSARYSWMEPLRSQLQSSFNGRIDDMPIRDLLKSDNDELFHFAVPLGLAIKG</sequence>
<dbReference type="InterPro" id="IPR050696">
    <property type="entry name" value="FtsA/MreB"/>
</dbReference>